<dbReference type="GO" id="GO:0016020">
    <property type="term" value="C:membrane"/>
    <property type="evidence" value="ECO:0007669"/>
    <property type="project" value="InterPro"/>
</dbReference>
<comment type="subunit">
    <text evidence="6">Homodimer. The dihydroxyacetone kinase complex is composed of a homodimer of DhaM, a homodimer of DhaK and the subunit DhaL.</text>
</comment>
<dbReference type="InterPro" id="IPR000032">
    <property type="entry name" value="HPr-like"/>
</dbReference>
<feature type="domain" description="PTS EIIA type-4" evidence="7">
    <location>
        <begin position="1"/>
        <end position="135"/>
    </location>
</feature>
<keyword evidence="5" id="KW-0808">Transferase</keyword>
<comment type="similarity">
    <text evidence="3">Belongs to the PEP-utilizing enzyme family.</text>
</comment>
<dbReference type="InterPro" id="IPR008279">
    <property type="entry name" value="PEP-util_enz_mobile_dom"/>
</dbReference>
<dbReference type="Gene3D" id="3.30.1340.10">
    <property type="entry name" value="HPr-like"/>
    <property type="match status" value="1"/>
</dbReference>
<dbReference type="eggNOG" id="COG1925">
    <property type="taxonomic scope" value="Bacteria"/>
</dbReference>
<dbReference type="eggNOG" id="COG3412">
    <property type="taxonomic scope" value="Bacteria"/>
</dbReference>
<dbReference type="EMBL" id="LDZF01000002">
    <property type="protein sequence ID" value="KMK16108.1"/>
    <property type="molecule type" value="Genomic_DNA"/>
</dbReference>
<keyword evidence="10" id="KW-1185">Reference proteome</keyword>
<dbReference type="RefSeq" id="WP_048278080.1">
    <property type="nucleotide sequence ID" value="NZ_LDZF01000002.1"/>
</dbReference>
<dbReference type="CDD" id="cd00367">
    <property type="entry name" value="PTS-HPr_like"/>
    <property type="match status" value="1"/>
</dbReference>
<dbReference type="eggNOG" id="COG1080">
    <property type="taxonomic scope" value="Bacteria"/>
</dbReference>
<dbReference type="PRINTS" id="PR00107">
    <property type="entry name" value="PHOSPHOCPHPR"/>
</dbReference>
<organism evidence="9 10">
    <name type="scientific">Pluralibacter gergoviae</name>
    <name type="common">Enterobacter gergoviae</name>
    <dbReference type="NCBI Taxonomy" id="61647"/>
    <lineage>
        <taxon>Bacteria</taxon>
        <taxon>Pseudomonadati</taxon>
        <taxon>Pseudomonadota</taxon>
        <taxon>Gammaproteobacteria</taxon>
        <taxon>Enterobacterales</taxon>
        <taxon>Enterobacteriaceae</taxon>
        <taxon>Pluralibacter</taxon>
    </lineage>
</organism>
<sequence length="468" mass="49177">MVNLVIVSHSARLGEGVAELAGQMLHGDGCRLAVAAGIDDPDSPIGTDPLKVMAAIESLADADAVLVMMDMGSALLSAETALDLLDPAIAARVHLCAAPLVEGTLAAAVSAASGAGIDKVMADAMAALEAKRAQLGMAPAAPQTPVPQGEAERSVTVVISNRNGLHVRPASRLVAALAGFDARLALEKAGRRVVPDSINQIALLQVRQNDRVTLLASGPDAEAAIAAFTALAESHFGEDPQAETAAPPLPPRVSGSAVFWPQPGALRERQQAADSDGERRRLQRAIANTLADLEALAARADAQYGADIGAIFAGHRELLDDPELLAAADEMMREQQCDAGWAWQQVMSDMSQQYRQLSDDYLQARYIDIDDLRQRTLDHLDGRRNAIPGFSAPAILVCDDIFPSTVLQLDPQQVKGICLRGGSERSHGAIIARAAGIAFLSQQGEALASLRSGQPLTLDLAAHQLIAD</sequence>
<comment type="caution">
    <text evidence="9">The sequence shown here is derived from an EMBL/GenBank/DDBJ whole genome shotgun (WGS) entry which is preliminary data.</text>
</comment>
<evidence type="ECO:0000259" key="7">
    <source>
        <dbReference type="PROSITE" id="PS51096"/>
    </source>
</evidence>
<dbReference type="PANTHER" id="PTHR38594">
    <property type="entry name" value="PEP-DEPENDENT DIHYDROXYACETONE KINASE, PHOSPHORYL DONOR SUBUNIT DHAM"/>
    <property type="match status" value="1"/>
</dbReference>
<gene>
    <name evidence="9" type="ORF">ABW06_02520</name>
</gene>
<dbReference type="SUPFAM" id="SSF52009">
    <property type="entry name" value="Phosphohistidine domain"/>
    <property type="match status" value="1"/>
</dbReference>
<dbReference type="InterPro" id="IPR012844">
    <property type="entry name" value="DhaM_N"/>
</dbReference>
<dbReference type="InterPro" id="IPR004701">
    <property type="entry name" value="PTS_EIIA_man-typ"/>
</dbReference>
<name>A0A0J5M7Z3_PLUGE</name>
<dbReference type="Pfam" id="PF00381">
    <property type="entry name" value="PTS-HPr"/>
    <property type="match status" value="1"/>
</dbReference>
<dbReference type="Pfam" id="PF00391">
    <property type="entry name" value="PEP-utilizers"/>
    <property type="match status" value="1"/>
</dbReference>
<protein>
    <recommendedName>
        <fullName evidence="4">phosphoenolpyruvate--glycerone phosphotransferase</fullName>
        <ecNumber evidence="4">2.7.1.121</ecNumber>
    </recommendedName>
</protein>
<evidence type="ECO:0000313" key="9">
    <source>
        <dbReference type="EMBL" id="KMK16108.1"/>
    </source>
</evidence>
<evidence type="ECO:0000256" key="5">
    <source>
        <dbReference type="ARBA" id="ARBA00022679"/>
    </source>
</evidence>
<dbReference type="InterPro" id="IPR001020">
    <property type="entry name" value="PTS_HPr_His_P_site"/>
</dbReference>
<comment type="catalytic activity">
    <reaction evidence="1">
        <text>dihydroxyacetone + phosphoenolpyruvate = dihydroxyacetone phosphate + pyruvate</text>
        <dbReference type="Rhea" id="RHEA:18381"/>
        <dbReference type="ChEBI" id="CHEBI:15361"/>
        <dbReference type="ChEBI" id="CHEBI:16016"/>
        <dbReference type="ChEBI" id="CHEBI:57642"/>
        <dbReference type="ChEBI" id="CHEBI:58702"/>
        <dbReference type="EC" id="2.7.1.121"/>
    </reaction>
</comment>
<dbReference type="PROSITE" id="PS51096">
    <property type="entry name" value="PTS_EIIA_TYPE_4"/>
    <property type="match status" value="1"/>
</dbReference>
<dbReference type="STRING" id="61647.LG71_13205"/>
<dbReference type="Gene3D" id="1.10.274.10">
    <property type="entry name" value="PtsI, HPr-binding domain"/>
    <property type="match status" value="1"/>
</dbReference>
<dbReference type="GO" id="GO:0019563">
    <property type="term" value="P:glycerol catabolic process"/>
    <property type="evidence" value="ECO:0007669"/>
    <property type="project" value="InterPro"/>
</dbReference>
<dbReference type="PROSITE" id="PS00369">
    <property type="entry name" value="PTS_HPR_HIS"/>
    <property type="match status" value="1"/>
</dbReference>
<evidence type="ECO:0000313" key="10">
    <source>
        <dbReference type="Proteomes" id="UP000036196"/>
    </source>
</evidence>
<dbReference type="SUPFAM" id="SSF47831">
    <property type="entry name" value="Enzyme I of the PEP:sugar phosphotransferase system HPr-binding (sub)domain"/>
    <property type="match status" value="1"/>
</dbReference>
<evidence type="ECO:0000256" key="4">
    <source>
        <dbReference type="ARBA" id="ARBA00012095"/>
    </source>
</evidence>
<dbReference type="AlphaFoldDB" id="A0A0J5M7Z3"/>
<dbReference type="Gene3D" id="3.40.50.510">
    <property type="entry name" value="Phosphotransferase system, mannose-type IIA component"/>
    <property type="match status" value="1"/>
</dbReference>
<dbReference type="EC" id="2.7.1.121" evidence="4"/>
<evidence type="ECO:0000256" key="3">
    <source>
        <dbReference type="ARBA" id="ARBA00007837"/>
    </source>
</evidence>
<dbReference type="Pfam" id="PF05524">
    <property type="entry name" value="PEP-utilisers_N"/>
    <property type="match status" value="1"/>
</dbReference>
<dbReference type="NCBIfam" id="TIGR01003">
    <property type="entry name" value="PTS_HPr_family"/>
    <property type="match status" value="1"/>
</dbReference>
<dbReference type="GO" id="GO:0047324">
    <property type="term" value="F:phosphoenolpyruvate-glycerone phosphotransferase activity"/>
    <property type="evidence" value="ECO:0007669"/>
    <property type="project" value="UniProtKB-EC"/>
</dbReference>
<dbReference type="Pfam" id="PF03610">
    <property type="entry name" value="EIIA-man"/>
    <property type="match status" value="1"/>
</dbReference>
<feature type="domain" description="HPr" evidence="8">
    <location>
        <begin position="150"/>
        <end position="239"/>
    </location>
</feature>
<evidence type="ECO:0000259" key="8">
    <source>
        <dbReference type="PROSITE" id="PS51350"/>
    </source>
</evidence>
<comment type="function">
    <text evidence="2">Component of the dihydroxyacetone kinase complex, which is responsible for the phosphoenolpyruvate (PEP)-dependent phosphorylation of dihydroxyacetone. DhaM serves as the phosphoryl donor. Is phosphorylated by phosphoenolpyruvate in an EI- and HPr-dependent reaction, and a phosphorelay system on histidine residues finally leads to phosphoryl transfer to DhaL and dihydroxyacetone.</text>
</comment>
<dbReference type="Proteomes" id="UP000036196">
    <property type="component" value="Unassembled WGS sequence"/>
</dbReference>
<dbReference type="InterPro" id="IPR039643">
    <property type="entry name" value="DhaM"/>
</dbReference>
<dbReference type="Gene3D" id="3.50.30.10">
    <property type="entry name" value="Phosphohistidine domain"/>
    <property type="match status" value="1"/>
</dbReference>
<dbReference type="InterPro" id="IPR008731">
    <property type="entry name" value="PTS_EIN"/>
</dbReference>
<dbReference type="InterPro" id="IPR036637">
    <property type="entry name" value="Phosphohistidine_dom_sf"/>
</dbReference>
<dbReference type="SUPFAM" id="SSF53062">
    <property type="entry name" value="PTS system fructose IIA component-like"/>
    <property type="match status" value="1"/>
</dbReference>
<dbReference type="NCBIfam" id="NF008478">
    <property type="entry name" value="PRK11377.1"/>
    <property type="match status" value="1"/>
</dbReference>
<dbReference type="PANTHER" id="PTHR38594:SF1">
    <property type="entry name" value="PEP-DEPENDENT DIHYDROXYACETONE KINASE, PHOSPHORYL DONOR SUBUNIT DHAM"/>
    <property type="match status" value="1"/>
</dbReference>
<dbReference type="SUPFAM" id="SSF55594">
    <property type="entry name" value="HPr-like"/>
    <property type="match status" value="1"/>
</dbReference>
<evidence type="ECO:0000256" key="2">
    <source>
        <dbReference type="ARBA" id="ARBA00002788"/>
    </source>
</evidence>
<dbReference type="GO" id="GO:0009401">
    <property type="term" value="P:phosphoenolpyruvate-dependent sugar phosphotransferase system"/>
    <property type="evidence" value="ECO:0007669"/>
    <property type="project" value="InterPro"/>
</dbReference>
<accession>A0A0J5M7Z3</accession>
<reference evidence="9 10" key="1">
    <citation type="submission" date="2015-05" db="EMBL/GenBank/DDBJ databases">
        <title>Genome sequences of Pluralibacter gergoviae.</title>
        <authorList>
            <person name="Greninger A.L."/>
            <person name="Miller S."/>
        </authorList>
    </citation>
    <scope>NUCLEOTIDE SEQUENCE [LARGE SCALE GENOMIC DNA]</scope>
    <source>
        <strain evidence="9 10">JS81F13</strain>
    </source>
</reference>
<evidence type="ECO:0000256" key="6">
    <source>
        <dbReference type="ARBA" id="ARBA00046577"/>
    </source>
</evidence>
<evidence type="ECO:0000256" key="1">
    <source>
        <dbReference type="ARBA" id="ARBA00001113"/>
    </source>
</evidence>
<dbReference type="InterPro" id="IPR036618">
    <property type="entry name" value="PtsI_HPr-bd_sf"/>
</dbReference>
<dbReference type="InterPro" id="IPR035895">
    <property type="entry name" value="HPr-like_sf"/>
</dbReference>
<proteinExistence type="inferred from homology"/>
<dbReference type="PROSITE" id="PS51350">
    <property type="entry name" value="PTS_HPR_DOM"/>
    <property type="match status" value="1"/>
</dbReference>
<dbReference type="NCBIfam" id="TIGR02364">
    <property type="entry name" value="dha_pts"/>
    <property type="match status" value="1"/>
</dbReference>
<dbReference type="InterPro" id="IPR036662">
    <property type="entry name" value="PTS_EIIA_man-typ_sf"/>
</dbReference>
<dbReference type="PATRIC" id="fig|61647.15.peg.1905"/>